<dbReference type="Gene3D" id="2.160.10.10">
    <property type="entry name" value="Hexapeptide repeat proteins"/>
    <property type="match status" value="1"/>
</dbReference>
<dbReference type="InterPro" id="IPR011004">
    <property type="entry name" value="Trimer_LpxA-like_sf"/>
</dbReference>
<accession>A0A2P5P4S3</accession>
<dbReference type="SUPFAM" id="SSF51161">
    <property type="entry name" value="Trimeric LpxA-like enzymes"/>
    <property type="match status" value="1"/>
</dbReference>
<evidence type="ECO:0000313" key="1">
    <source>
        <dbReference type="EMBL" id="PPD57294.1"/>
    </source>
</evidence>
<protein>
    <submittedName>
        <fullName evidence="1">Uncharacterized protein</fullName>
    </submittedName>
</protein>
<name>A0A2P5P4S3_9CHLR</name>
<dbReference type="AlphaFoldDB" id="A0A2P5P4S3"/>
<evidence type="ECO:0000313" key="2">
    <source>
        <dbReference type="Proteomes" id="UP000235653"/>
    </source>
</evidence>
<keyword evidence="2" id="KW-1185">Reference proteome</keyword>
<dbReference type="Proteomes" id="UP000235653">
    <property type="component" value="Unassembled WGS sequence"/>
</dbReference>
<sequence length="177" mass="18437">MPGLLVPAFHRLLVRTSCYFEGTLGGGSLTLGGSTVAEGTFTLGDSIVVGDNFTLGGATEVGGNFTLGPSTVTGGTFTLGASVVGGGLIGESSANTGTANIPIAISTTIIQMGKTIFFRMLVTFFAVYKSITMFRHYQDPIEQTADCLPLLKGRIFKQAPPIPRPAVVVTFSVSRIL</sequence>
<organism evidence="1 2">
    <name type="scientific">Dehalogenimonas etheniformans</name>
    <dbReference type="NCBI Taxonomy" id="1536648"/>
    <lineage>
        <taxon>Bacteria</taxon>
        <taxon>Bacillati</taxon>
        <taxon>Chloroflexota</taxon>
        <taxon>Dehalococcoidia</taxon>
        <taxon>Dehalococcoidales</taxon>
        <taxon>Dehalococcoidaceae</taxon>
        <taxon>Dehalogenimonas</taxon>
    </lineage>
</organism>
<proteinExistence type="predicted"/>
<dbReference type="EMBL" id="JQAN02000014">
    <property type="protein sequence ID" value="PPD57294.1"/>
    <property type="molecule type" value="Genomic_DNA"/>
</dbReference>
<reference evidence="1 2" key="1">
    <citation type="journal article" date="2017" name="ISME J.">
        <title>Grape pomace compost harbors organohalide-respiring Dehalogenimonas species with novel reductive dehalogenase genes.</title>
        <authorList>
            <person name="Yang Y."/>
            <person name="Higgins S.A."/>
            <person name="Yan J."/>
            <person name="Simsir B."/>
            <person name="Chourey K."/>
            <person name="Iyer R."/>
            <person name="Hettich R.L."/>
            <person name="Baldwin B."/>
            <person name="Ogles D.M."/>
            <person name="Loffler F.E."/>
        </authorList>
    </citation>
    <scope>NUCLEOTIDE SEQUENCE [LARGE SCALE GENOMIC DNA]</scope>
    <source>
        <strain evidence="1 2">GP</strain>
    </source>
</reference>
<gene>
    <name evidence="1" type="ORF">JP09_009605</name>
</gene>
<comment type="caution">
    <text evidence="1">The sequence shown here is derived from an EMBL/GenBank/DDBJ whole genome shotgun (WGS) entry which is preliminary data.</text>
</comment>